<dbReference type="Proteomes" id="UP000273369">
    <property type="component" value="Segment"/>
</dbReference>
<name>A0A3G3M901_9CAUD</name>
<evidence type="ECO:0000313" key="1">
    <source>
        <dbReference type="EMBL" id="AYR02933.1"/>
    </source>
</evidence>
<organism evidence="1 2">
    <name type="scientific">Gordonia phage Geodirt</name>
    <dbReference type="NCBI Taxonomy" id="2483670"/>
    <lineage>
        <taxon>Viruses</taxon>
        <taxon>Duplodnaviria</taxon>
        <taxon>Heunggongvirae</taxon>
        <taxon>Uroviricota</taxon>
        <taxon>Caudoviricetes</taxon>
        <taxon>Stackebrandtviridae</taxon>
        <taxon>Schenleyvirinae</taxon>
        <taxon>Vividuovirus</taxon>
        <taxon>Vividuovirus geodirt</taxon>
    </lineage>
</organism>
<dbReference type="GeneID" id="65117056"/>
<protein>
    <recommendedName>
        <fullName evidence="3">Minor tail protein</fullName>
    </recommendedName>
</protein>
<proteinExistence type="predicted"/>
<accession>A0A3G3M901</accession>
<gene>
    <name evidence="1" type="primary">39</name>
    <name evidence="1" type="ORF">SEA_GEODIRT_39</name>
</gene>
<keyword evidence="2" id="KW-1185">Reference proteome</keyword>
<dbReference type="KEGG" id="vg:65117056"/>
<dbReference type="RefSeq" id="YP_010099369.1">
    <property type="nucleotide sequence ID" value="NC_055776.1"/>
</dbReference>
<evidence type="ECO:0008006" key="3">
    <source>
        <dbReference type="Google" id="ProtNLM"/>
    </source>
</evidence>
<reference evidence="1 2" key="1">
    <citation type="submission" date="2018-09" db="EMBL/GenBank/DDBJ databases">
        <authorList>
            <person name="Pope W.H."/>
            <person name="Garlena R.A."/>
            <person name="Russell D.A."/>
            <person name="Jacobs-Sera D."/>
            <person name="Hatfull G.F."/>
        </authorList>
    </citation>
    <scope>NUCLEOTIDE SEQUENCE [LARGE SCALE GENOMIC DNA]</scope>
</reference>
<evidence type="ECO:0000313" key="2">
    <source>
        <dbReference type="Proteomes" id="UP000273369"/>
    </source>
</evidence>
<dbReference type="EMBL" id="MH976512">
    <property type="protein sequence ID" value="AYR02933.1"/>
    <property type="molecule type" value="Genomic_DNA"/>
</dbReference>
<sequence>MIPGVRHRATRRRPTGTVAFDNSLVVEGAATTNVNLTVAAGATIIVFAAGNVTTAARVDGVAMTLIGQTSNAAMYAATGLAAGARNIQVDRSGSSSYIVAAASYTGATAVAGGALGSGSSTTPSGTPAGSGSRAVVGFDIGVASGDMPSVVSNGSIRQLYRRTSGNVLAIADRTAAPVTLTNPTGGSWTTIAAWLNA</sequence>